<evidence type="ECO:0000259" key="2">
    <source>
        <dbReference type="Pfam" id="PF24983"/>
    </source>
</evidence>
<dbReference type="PANTHER" id="PTHR38630:SF1">
    <property type="entry name" value="DEK_C DOMAIN-CONTAINING PROTEIN-RELATED"/>
    <property type="match status" value="1"/>
</dbReference>
<sequence>MAIVSPTLAQKTCPFLPSAARTFERCSRDAHMNRPITAQQPSVGIILIPHCTRAVPSPTYCCPMREKGADYKKLIISRQLDKKKDLIRALFRACGNRTVGERFQSREIIRPPVAEYDPSSAEKTIFEKIDTVSRPALYPMEKKKIKWKKRTRRSSSTRRSKRSRRSRRGQKSHRASRDSPERRSVSAKIGTEVQDTPSLAEAVTHHDFAIAYKVMGFVKEHGMLENILNEEDTEKVRQFFETELSRPSYRVSVKVMRLLHEAFNKCWERIMDEFEKFGFDQETGLFLSEMEKAKASFLDVMLVFPEYIPESWGGRHIVEISLPCTKGLHLSTDMATTSHLTYSLQGSGERTSRVSQISQASHMYHISQAAEERREKVTYTR</sequence>
<protein>
    <recommendedName>
        <fullName evidence="2">DUF7774 domain-containing protein</fullName>
    </recommendedName>
</protein>
<dbReference type="PANTHER" id="PTHR38630">
    <property type="entry name" value="PROTEIN CBG12780"/>
    <property type="match status" value="1"/>
</dbReference>
<evidence type="ECO:0000256" key="1">
    <source>
        <dbReference type="SAM" id="MobiDB-lite"/>
    </source>
</evidence>
<accession>A0A016UK61</accession>
<dbReference type="EMBL" id="JARK01001372">
    <property type="protein sequence ID" value="EYC15545.1"/>
    <property type="molecule type" value="Genomic_DNA"/>
</dbReference>
<feature type="domain" description="DUF7774" evidence="2">
    <location>
        <begin position="204"/>
        <end position="301"/>
    </location>
</feature>
<feature type="compositionally biased region" description="Basic residues" evidence="1">
    <location>
        <begin position="143"/>
        <end position="174"/>
    </location>
</feature>
<gene>
    <name evidence="3" type="primary">Acey_s0036.g3202</name>
    <name evidence="3" type="ORF">Y032_0036g3202</name>
</gene>
<organism evidence="3 4">
    <name type="scientific">Ancylostoma ceylanicum</name>
    <dbReference type="NCBI Taxonomy" id="53326"/>
    <lineage>
        <taxon>Eukaryota</taxon>
        <taxon>Metazoa</taxon>
        <taxon>Ecdysozoa</taxon>
        <taxon>Nematoda</taxon>
        <taxon>Chromadorea</taxon>
        <taxon>Rhabditida</taxon>
        <taxon>Rhabditina</taxon>
        <taxon>Rhabditomorpha</taxon>
        <taxon>Strongyloidea</taxon>
        <taxon>Ancylostomatidae</taxon>
        <taxon>Ancylostomatinae</taxon>
        <taxon>Ancylostoma</taxon>
    </lineage>
</organism>
<reference evidence="4" key="1">
    <citation type="journal article" date="2015" name="Nat. Genet.">
        <title>The genome and transcriptome of the zoonotic hookworm Ancylostoma ceylanicum identify infection-specific gene families.</title>
        <authorList>
            <person name="Schwarz E.M."/>
            <person name="Hu Y."/>
            <person name="Antoshechkin I."/>
            <person name="Miller M.M."/>
            <person name="Sternberg P.W."/>
            <person name="Aroian R.V."/>
        </authorList>
    </citation>
    <scope>NUCLEOTIDE SEQUENCE</scope>
    <source>
        <strain evidence="4">HY135</strain>
    </source>
</reference>
<dbReference type="InterPro" id="IPR056676">
    <property type="entry name" value="DUF7774"/>
</dbReference>
<dbReference type="Proteomes" id="UP000024635">
    <property type="component" value="Unassembled WGS sequence"/>
</dbReference>
<comment type="caution">
    <text evidence="3">The sequence shown here is derived from an EMBL/GenBank/DDBJ whole genome shotgun (WGS) entry which is preliminary data.</text>
</comment>
<feature type="compositionally biased region" description="Basic and acidic residues" evidence="1">
    <location>
        <begin position="175"/>
        <end position="184"/>
    </location>
</feature>
<evidence type="ECO:0000313" key="4">
    <source>
        <dbReference type="Proteomes" id="UP000024635"/>
    </source>
</evidence>
<proteinExistence type="predicted"/>
<evidence type="ECO:0000313" key="3">
    <source>
        <dbReference type="EMBL" id="EYC15545.1"/>
    </source>
</evidence>
<dbReference type="OrthoDB" id="5877494at2759"/>
<dbReference type="Pfam" id="PF24983">
    <property type="entry name" value="DUF7774"/>
    <property type="match status" value="1"/>
</dbReference>
<feature type="region of interest" description="Disordered" evidence="1">
    <location>
        <begin position="143"/>
        <end position="190"/>
    </location>
</feature>
<keyword evidence="4" id="KW-1185">Reference proteome</keyword>
<name>A0A016UK61_9BILA</name>
<dbReference type="AlphaFoldDB" id="A0A016UK61"/>